<dbReference type="SUPFAM" id="SSF49265">
    <property type="entry name" value="Fibronectin type III"/>
    <property type="match status" value="1"/>
</dbReference>
<keyword evidence="6" id="KW-0540">Nuclease</keyword>
<dbReference type="GO" id="GO:0016798">
    <property type="term" value="F:hydrolase activity, acting on glycosyl bonds"/>
    <property type="evidence" value="ECO:0007669"/>
    <property type="project" value="UniProtKB-KW"/>
</dbReference>
<dbReference type="CDD" id="cd00063">
    <property type="entry name" value="FN3"/>
    <property type="match status" value="2"/>
</dbReference>
<evidence type="ECO:0000313" key="6">
    <source>
        <dbReference type="EMBL" id="MBM9458742.1"/>
    </source>
</evidence>
<keyword evidence="7" id="KW-1185">Reference proteome</keyword>
<dbReference type="Gene3D" id="2.60.40.10">
    <property type="entry name" value="Immunoglobulins"/>
    <property type="match status" value="2"/>
</dbReference>
<keyword evidence="3" id="KW-0624">Polysaccharide degradation</keyword>
<feature type="chain" id="PRO_5039125563" evidence="4">
    <location>
        <begin position="30"/>
        <end position="537"/>
    </location>
</feature>
<dbReference type="InterPro" id="IPR005135">
    <property type="entry name" value="Endo/exonuclease/phosphatase"/>
</dbReference>
<name>A0A939BUQ6_9ACTN</name>
<evidence type="ECO:0000256" key="3">
    <source>
        <dbReference type="ARBA" id="ARBA00023326"/>
    </source>
</evidence>
<dbReference type="EMBL" id="JAERTX010000001">
    <property type="protein sequence ID" value="MBM9458742.1"/>
    <property type="molecule type" value="Genomic_DNA"/>
</dbReference>
<keyword evidence="3" id="KW-0119">Carbohydrate metabolism</keyword>
<evidence type="ECO:0000313" key="7">
    <source>
        <dbReference type="Proteomes" id="UP000663791"/>
    </source>
</evidence>
<dbReference type="AlphaFoldDB" id="A0A939BUQ6"/>
<feature type="domain" description="Fibronectin type-III" evidence="5">
    <location>
        <begin position="141"/>
        <end position="243"/>
    </location>
</feature>
<keyword evidence="4" id="KW-0732">Signal</keyword>
<dbReference type="InterPro" id="IPR013783">
    <property type="entry name" value="Ig-like_fold"/>
</dbReference>
<feature type="signal peptide" evidence="4">
    <location>
        <begin position="1"/>
        <end position="29"/>
    </location>
</feature>
<evidence type="ECO:0000256" key="1">
    <source>
        <dbReference type="ARBA" id="ARBA00022737"/>
    </source>
</evidence>
<keyword evidence="6" id="KW-0255">Endonuclease</keyword>
<dbReference type="GO" id="GO:0004519">
    <property type="term" value="F:endonuclease activity"/>
    <property type="evidence" value="ECO:0007669"/>
    <property type="project" value="UniProtKB-KW"/>
</dbReference>
<gene>
    <name evidence="6" type="ORF">JK386_02415</name>
</gene>
<organism evidence="6 7">
    <name type="scientific">Nocardioides faecalis</name>
    <dbReference type="NCBI Taxonomy" id="2803858"/>
    <lineage>
        <taxon>Bacteria</taxon>
        <taxon>Bacillati</taxon>
        <taxon>Actinomycetota</taxon>
        <taxon>Actinomycetes</taxon>
        <taxon>Propionibacteriales</taxon>
        <taxon>Nocardioidaceae</taxon>
        <taxon>Nocardioides</taxon>
    </lineage>
</organism>
<proteinExistence type="predicted"/>
<dbReference type="RefSeq" id="WP_205290013.1">
    <property type="nucleotide sequence ID" value="NZ_CP074406.1"/>
</dbReference>
<dbReference type="InterPro" id="IPR015373">
    <property type="entry name" value="Interferon/interleukin_rcp_dom"/>
</dbReference>
<dbReference type="Gene3D" id="3.60.10.10">
    <property type="entry name" value="Endonuclease/exonuclease/phosphatase"/>
    <property type="match status" value="1"/>
</dbReference>
<protein>
    <submittedName>
        <fullName evidence="6">Endonuclease/exonuclease/phosphatase family protein</fullName>
    </submittedName>
</protein>
<dbReference type="Pfam" id="PF03372">
    <property type="entry name" value="Exo_endo_phos"/>
    <property type="match status" value="1"/>
</dbReference>
<dbReference type="PANTHER" id="PTHR46708">
    <property type="entry name" value="TENASCIN"/>
    <property type="match status" value="1"/>
</dbReference>
<dbReference type="InterPro" id="IPR036116">
    <property type="entry name" value="FN3_sf"/>
</dbReference>
<dbReference type="PROSITE" id="PS50853">
    <property type="entry name" value="FN3"/>
    <property type="match status" value="2"/>
</dbReference>
<keyword evidence="6" id="KW-0378">Hydrolase</keyword>
<dbReference type="GO" id="GO:0000272">
    <property type="term" value="P:polysaccharide catabolic process"/>
    <property type="evidence" value="ECO:0007669"/>
    <property type="project" value="UniProtKB-KW"/>
</dbReference>
<reference evidence="6" key="1">
    <citation type="submission" date="2021-01" db="EMBL/GenBank/DDBJ databases">
        <title>Novel species in genus Nocardioides.</title>
        <authorList>
            <person name="Zhang G."/>
        </authorList>
    </citation>
    <scope>NUCLEOTIDE SEQUENCE</scope>
    <source>
        <strain evidence="6">Zg-536</strain>
    </source>
</reference>
<keyword evidence="2" id="KW-0326">Glycosidase</keyword>
<sequence>MRASAPRPRRTAVALLVAALLGTMLTAVLSTAPGNEAAAAPRKARPAKVKVLKVGSPRVKGDVATLTTRWSKSRNAKRYRVYVATNTAMRKAQRINLKGRKLVLRNLRPGVRYCVRVRGVSGRKLGKLSKRVCRTTPRLVRPARLWVTTQQLSSPTSSAITLNWPRTPGATSYELTWAPGGGNVLTDPQRSTLKVAARSTAVQTRVITGLRPGKVTCFQVRARSKYGVSTHSPQGCKFTMPASRAVPAASYRLDVATFNVCSSACTKAGRAWSARRVAVRDRILGMDVDVVAIQEGTRATSYLESADGLEGYVKGCQVGDGYGRDDDGGDPEASQWRNQSLFVRAATYTVVPGTADGIRFAAVNGLSEYHGVCWVELVHNATGQHVVVASVHLTHASGAVYDQGRYAQTEQLLAAIAAAYPPSTHPGGAPPVVMAGDFNSHRQAAYDGPRERFERNGFHDAFDVAARYESTPYQNSFNGWSEVPRTSTRWGNHLDKVVVPARAHVASWRIVEPMSGGRYSALLSDHSALRASVLLPR</sequence>
<evidence type="ECO:0000259" key="5">
    <source>
        <dbReference type="PROSITE" id="PS50853"/>
    </source>
</evidence>
<dbReference type="InterPro" id="IPR036691">
    <property type="entry name" value="Endo/exonu/phosph_ase_sf"/>
</dbReference>
<evidence type="ECO:0000256" key="2">
    <source>
        <dbReference type="ARBA" id="ARBA00023295"/>
    </source>
</evidence>
<dbReference type="Proteomes" id="UP000663791">
    <property type="component" value="Unassembled WGS sequence"/>
</dbReference>
<comment type="caution">
    <text evidence="6">The sequence shown here is derived from an EMBL/GenBank/DDBJ whole genome shotgun (WGS) entry which is preliminary data.</text>
</comment>
<dbReference type="InterPro" id="IPR003961">
    <property type="entry name" value="FN3_dom"/>
</dbReference>
<dbReference type="SMART" id="SM00060">
    <property type="entry name" value="FN3"/>
    <property type="match status" value="2"/>
</dbReference>
<dbReference type="Pfam" id="PF09294">
    <property type="entry name" value="Interfer-bind"/>
    <property type="match status" value="1"/>
</dbReference>
<dbReference type="SUPFAM" id="SSF56219">
    <property type="entry name" value="DNase I-like"/>
    <property type="match status" value="1"/>
</dbReference>
<dbReference type="InterPro" id="IPR050991">
    <property type="entry name" value="ECM_Regulatory_Proteins"/>
</dbReference>
<keyword evidence="1" id="KW-0677">Repeat</keyword>
<feature type="domain" description="Fibronectin type-III" evidence="5">
    <location>
        <begin position="45"/>
        <end position="139"/>
    </location>
</feature>
<evidence type="ECO:0000256" key="4">
    <source>
        <dbReference type="SAM" id="SignalP"/>
    </source>
</evidence>
<dbReference type="PANTHER" id="PTHR46708:SF2">
    <property type="entry name" value="FIBRONECTIN TYPE-III DOMAIN-CONTAINING PROTEIN"/>
    <property type="match status" value="1"/>
</dbReference>
<accession>A0A939BUQ6</accession>